<comment type="caution">
    <text evidence="2">The sequence shown here is derived from an EMBL/GenBank/DDBJ whole genome shotgun (WGS) entry which is preliminary data.</text>
</comment>
<proteinExistence type="predicted"/>
<reference evidence="2" key="1">
    <citation type="submission" date="2013-08" db="EMBL/GenBank/DDBJ databases">
        <title>Gene expansion shapes genome architecture in the human pathogen Lichtheimia corymbifera: an evolutionary genomics analysis in the ancient terrestrial Mucorales (Mucoromycotina).</title>
        <authorList>
            <person name="Schwartze V.U."/>
            <person name="Winter S."/>
            <person name="Shelest E."/>
            <person name="Marcet-Houben M."/>
            <person name="Horn F."/>
            <person name="Wehner S."/>
            <person name="Hoffmann K."/>
            <person name="Riege K."/>
            <person name="Sammeth M."/>
            <person name="Nowrousian M."/>
            <person name="Valiante V."/>
            <person name="Linde J."/>
            <person name="Jacobsen I.D."/>
            <person name="Marz M."/>
            <person name="Brakhage A.A."/>
            <person name="Gabaldon T."/>
            <person name="Bocker S."/>
            <person name="Voigt K."/>
        </authorList>
    </citation>
    <scope>NUCLEOTIDE SEQUENCE [LARGE SCALE GENOMIC DNA]</scope>
    <source>
        <strain evidence="2">FSU 9682</strain>
    </source>
</reference>
<protein>
    <recommendedName>
        <fullName evidence="1">C2 domain-containing protein</fullName>
    </recommendedName>
</protein>
<dbReference type="EMBL" id="CBTN010000054">
    <property type="protein sequence ID" value="CDH58247.1"/>
    <property type="molecule type" value="Genomic_DNA"/>
</dbReference>
<accession>A0A068S8V4</accession>
<dbReference type="Proteomes" id="UP000027586">
    <property type="component" value="Unassembled WGS sequence"/>
</dbReference>
<keyword evidence="3" id="KW-1185">Reference proteome</keyword>
<dbReference type="Gene3D" id="2.60.40.150">
    <property type="entry name" value="C2 domain"/>
    <property type="match status" value="1"/>
</dbReference>
<feature type="domain" description="C2" evidence="1">
    <location>
        <begin position="1"/>
        <end position="90"/>
    </location>
</feature>
<gene>
    <name evidence="2" type="ORF">LCOR_09117.1</name>
</gene>
<dbReference type="PANTHER" id="PTHR47052">
    <property type="entry name" value="CONSERVED SERINE PROLINE-RICH PROTEIN (AFU_ORTHOLOGUE AFUA_2G01790)"/>
    <property type="match status" value="1"/>
</dbReference>
<organism evidence="2 3">
    <name type="scientific">Lichtheimia corymbifera JMRC:FSU:9682</name>
    <dbReference type="NCBI Taxonomy" id="1263082"/>
    <lineage>
        <taxon>Eukaryota</taxon>
        <taxon>Fungi</taxon>
        <taxon>Fungi incertae sedis</taxon>
        <taxon>Mucoromycota</taxon>
        <taxon>Mucoromycotina</taxon>
        <taxon>Mucoromycetes</taxon>
        <taxon>Mucorales</taxon>
        <taxon>Lichtheimiaceae</taxon>
        <taxon>Lichtheimia</taxon>
    </lineage>
</organism>
<dbReference type="VEuPathDB" id="FungiDB:LCOR_09117.1"/>
<dbReference type="InterPro" id="IPR035892">
    <property type="entry name" value="C2_domain_sf"/>
</dbReference>
<dbReference type="CDD" id="cd00030">
    <property type="entry name" value="C2"/>
    <property type="match status" value="1"/>
</dbReference>
<dbReference type="OrthoDB" id="270970at2759"/>
<name>A0A068S8V4_9FUNG</name>
<dbReference type="AlphaFoldDB" id="A0A068S8V4"/>
<dbReference type="InterPro" id="IPR052981">
    <property type="entry name" value="Ingression_C2_domain"/>
</dbReference>
<dbReference type="InterPro" id="IPR000008">
    <property type="entry name" value="C2_dom"/>
</dbReference>
<evidence type="ECO:0000259" key="1">
    <source>
        <dbReference type="PROSITE" id="PS50004"/>
    </source>
</evidence>
<dbReference type="SUPFAM" id="SSF49562">
    <property type="entry name" value="C2 domain (Calcium/lipid-binding domain, CaLB)"/>
    <property type="match status" value="1"/>
</dbReference>
<dbReference type="PANTHER" id="PTHR47052:SF3">
    <property type="entry name" value="INGRESSION PROTEIN 1"/>
    <property type="match status" value="1"/>
</dbReference>
<evidence type="ECO:0000313" key="2">
    <source>
        <dbReference type="EMBL" id="CDH58247.1"/>
    </source>
</evidence>
<dbReference type="Pfam" id="PF00168">
    <property type="entry name" value="C2"/>
    <property type="match status" value="1"/>
</dbReference>
<evidence type="ECO:0000313" key="3">
    <source>
        <dbReference type="Proteomes" id="UP000027586"/>
    </source>
</evidence>
<dbReference type="PROSITE" id="PS50004">
    <property type="entry name" value="C2"/>
    <property type="match status" value="1"/>
</dbReference>
<sequence>MMQQEGSLTIVAHAAMEMPNVETFGKQDPYLQFSLNLNDKSSWQKSHTQKDAGKNATWNQSFEIPLRGEPELYVEVMDEETGVDDTWWLR</sequence>